<name>A0ABD1REF1_9LAMI</name>
<organism evidence="3 4">
    <name type="scientific">Abeliophyllum distichum</name>
    <dbReference type="NCBI Taxonomy" id="126358"/>
    <lineage>
        <taxon>Eukaryota</taxon>
        <taxon>Viridiplantae</taxon>
        <taxon>Streptophyta</taxon>
        <taxon>Embryophyta</taxon>
        <taxon>Tracheophyta</taxon>
        <taxon>Spermatophyta</taxon>
        <taxon>Magnoliopsida</taxon>
        <taxon>eudicotyledons</taxon>
        <taxon>Gunneridae</taxon>
        <taxon>Pentapetalae</taxon>
        <taxon>asterids</taxon>
        <taxon>lamiids</taxon>
        <taxon>Lamiales</taxon>
        <taxon>Oleaceae</taxon>
        <taxon>Forsythieae</taxon>
        <taxon>Abeliophyllum</taxon>
    </lineage>
</organism>
<dbReference type="AlphaFoldDB" id="A0ABD1REF1"/>
<feature type="domain" description="Putative plant transposon protein" evidence="2">
    <location>
        <begin position="4"/>
        <end position="84"/>
    </location>
</feature>
<dbReference type="Pfam" id="PF20167">
    <property type="entry name" value="Transposase_32"/>
    <property type="match status" value="1"/>
</dbReference>
<accession>A0ABD1REF1</accession>
<evidence type="ECO:0000259" key="2">
    <source>
        <dbReference type="Pfam" id="PF20167"/>
    </source>
</evidence>
<sequence length="277" mass="30667">MHDQLTRELQFLHIFVSSNINPTRQRTRFNEHRAILLYHLARLHKIDLEAHIFEFIKELATEVDSQCTIHFSCLISELCLTQGVFLFPTEEADPLAPLLNARSVENLETKITARKNRVPVVLAMNAGGDYPDEVALAPPPGPAASSNLGIQLAQLLVAQTKMSRAIGTIQGAVLHIQRAQEALLGDLRVVTSQVGDLPRTDAMTWSNQRTFDYQYHALYDQVSRIGGCMETIDENVTRISGIVSNFSQQLASFSPSALAGPLHRPDPSAPHLPLEST</sequence>
<reference evidence="4" key="1">
    <citation type="submission" date="2024-07" db="EMBL/GenBank/DDBJ databases">
        <title>Two chromosome-level genome assemblies of Korean endemic species Abeliophyllum distichum and Forsythia ovata (Oleaceae).</title>
        <authorList>
            <person name="Jang H."/>
        </authorList>
    </citation>
    <scope>NUCLEOTIDE SEQUENCE [LARGE SCALE GENOMIC DNA]</scope>
</reference>
<evidence type="ECO:0000313" key="3">
    <source>
        <dbReference type="EMBL" id="KAL2486798.1"/>
    </source>
</evidence>
<gene>
    <name evidence="3" type="ORF">Adt_31554</name>
</gene>
<evidence type="ECO:0000256" key="1">
    <source>
        <dbReference type="SAM" id="MobiDB-lite"/>
    </source>
</evidence>
<protein>
    <recommendedName>
        <fullName evidence="2">Putative plant transposon protein domain-containing protein</fullName>
    </recommendedName>
</protein>
<comment type="caution">
    <text evidence="3">The sequence shown here is derived from an EMBL/GenBank/DDBJ whole genome shotgun (WGS) entry which is preliminary data.</text>
</comment>
<dbReference type="EMBL" id="JBFOLK010000009">
    <property type="protein sequence ID" value="KAL2486798.1"/>
    <property type="molecule type" value="Genomic_DNA"/>
</dbReference>
<dbReference type="Proteomes" id="UP001604336">
    <property type="component" value="Unassembled WGS sequence"/>
</dbReference>
<keyword evidence="4" id="KW-1185">Reference proteome</keyword>
<evidence type="ECO:0000313" key="4">
    <source>
        <dbReference type="Proteomes" id="UP001604336"/>
    </source>
</evidence>
<dbReference type="InterPro" id="IPR046796">
    <property type="entry name" value="Transposase_32_dom"/>
</dbReference>
<proteinExistence type="predicted"/>
<feature type="region of interest" description="Disordered" evidence="1">
    <location>
        <begin position="257"/>
        <end position="277"/>
    </location>
</feature>